<evidence type="ECO:0000256" key="1">
    <source>
        <dbReference type="SAM" id="MobiDB-lite"/>
    </source>
</evidence>
<feature type="region of interest" description="Disordered" evidence="1">
    <location>
        <begin position="1"/>
        <end position="155"/>
    </location>
</feature>
<accession>A0ABX5Y195</accession>
<evidence type="ECO:0008006" key="5">
    <source>
        <dbReference type="Google" id="ProtNLM"/>
    </source>
</evidence>
<name>A0ABX5Y195_9BACT</name>
<dbReference type="EMBL" id="CP036432">
    <property type="protein sequence ID" value="QDV88042.1"/>
    <property type="molecule type" value="Genomic_DNA"/>
</dbReference>
<dbReference type="RefSeq" id="WP_145220065.1">
    <property type="nucleotide sequence ID" value="NZ_CP036432.1"/>
</dbReference>
<feature type="compositionally biased region" description="Basic and acidic residues" evidence="1">
    <location>
        <begin position="69"/>
        <end position="92"/>
    </location>
</feature>
<sequence>MDQERDTTNNAKRSRPGRFRAEKSPKVARPSNAPQTPAPSYRGEFQEIPDPTAERVASAADLLPTLFELPDRTPEGLLRKRDAARFSIHDAHSGPPASHVDPPSGNHSHLSHSGPISPVSSDSAMPGGIGQHSDSDPSPLEPSRDGSESPDESRVAAYRDESMNWATAKASWATRSAIVMLVLLMVTLAFFSGRGFNKTGTTEDPSRLTDADAEDLGETIVVITEDIQLMDDSAAAEPPQTDSDNVSSTLIAQESHAADVSTEPVDAPTSSIADAPTPASMLGEPSAVLPGEFDLADQDIPPAPSANEVPNIPPSFDSNQSVVAFRSGESPNVPPTAATDVDSDPLPAGNLPAGMEDRLRLEDGLRYSDTPYAIGNFLEILKAWEDSEQQ</sequence>
<keyword evidence="2" id="KW-0472">Membrane</keyword>
<feature type="region of interest" description="Disordered" evidence="1">
    <location>
        <begin position="327"/>
        <end position="347"/>
    </location>
</feature>
<feature type="compositionally biased region" description="Basic and acidic residues" evidence="1">
    <location>
        <begin position="142"/>
        <end position="155"/>
    </location>
</feature>
<feature type="region of interest" description="Disordered" evidence="1">
    <location>
        <begin position="254"/>
        <end position="279"/>
    </location>
</feature>
<evidence type="ECO:0000313" key="4">
    <source>
        <dbReference type="Proteomes" id="UP000318081"/>
    </source>
</evidence>
<evidence type="ECO:0000313" key="3">
    <source>
        <dbReference type="EMBL" id="QDV88042.1"/>
    </source>
</evidence>
<dbReference type="Proteomes" id="UP000318081">
    <property type="component" value="Chromosome"/>
</dbReference>
<evidence type="ECO:0000256" key="2">
    <source>
        <dbReference type="SAM" id="Phobius"/>
    </source>
</evidence>
<reference evidence="3 4" key="1">
    <citation type="submission" date="2019-02" db="EMBL/GenBank/DDBJ databases">
        <title>Deep-cultivation of Planctomycetes and their phenomic and genomic characterization uncovers novel biology.</title>
        <authorList>
            <person name="Wiegand S."/>
            <person name="Jogler M."/>
            <person name="Boedeker C."/>
            <person name="Pinto D."/>
            <person name="Vollmers J."/>
            <person name="Rivas-Marin E."/>
            <person name="Kohn T."/>
            <person name="Peeters S.H."/>
            <person name="Heuer A."/>
            <person name="Rast P."/>
            <person name="Oberbeckmann S."/>
            <person name="Bunk B."/>
            <person name="Jeske O."/>
            <person name="Meyerdierks A."/>
            <person name="Storesund J.E."/>
            <person name="Kallscheuer N."/>
            <person name="Luecker S."/>
            <person name="Lage O.M."/>
            <person name="Pohl T."/>
            <person name="Merkel B.J."/>
            <person name="Hornburger P."/>
            <person name="Mueller R.-W."/>
            <person name="Bruemmer F."/>
            <person name="Labrenz M."/>
            <person name="Spormann A.M."/>
            <person name="Op den Camp H."/>
            <person name="Overmann J."/>
            <person name="Amann R."/>
            <person name="Jetten M.S.M."/>
            <person name="Mascher T."/>
            <person name="Medema M.H."/>
            <person name="Devos D.P."/>
            <person name="Kaster A.-K."/>
            <person name="Ovreas L."/>
            <person name="Rohde M."/>
            <person name="Galperin M.Y."/>
            <person name="Jogler C."/>
        </authorList>
    </citation>
    <scope>NUCLEOTIDE SEQUENCE [LARGE SCALE GENOMIC DNA]</scope>
    <source>
        <strain evidence="3 4">TBK1r</strain>
    </source>
</reference>
<keyword evidence="2" id="KW-0812">Transmembrane</keyword>
<keyword evidence="2" id="KW-1133">Transmembrane helix</keyword>
<organism evidence="3 4">
    <name type="scientific">Stieleria magnilauensis</name>
    <dbReference type="NCBI Taxonomy" id="2527963"/>
    <lineage>
        <taxon>Bacteria</taxon>
        <taxon>Pseudomonadati</taxon>
        <taxon>Planctomycetota</taxon>
        <taxon>Planctomycetia</taxon>
        <taxon>Pirellulales</taxon>
        <taxon>Pirellulaceae</taxon>
        <taxon>Stieleria</taxon>
    </lineage>
</organism>
<feature type="transmembrane region" description="Helical" evidence="2">
    <location>
        <begin position="172"/>
        <end position="191"/>
    </location>
</feature>
<protein>
    <recommendedName>
        <fullName evidence="5">Transmembrane protein</fullName>
    </recommendedName>
</protein>
<keyword evidence="4" id="KW-1185">Reference proteome</keyword>
<proteinExistence type="predicted"/>
<gene>
    <name evidence="3" type="ORF">TBK1r_70740</name>
</gene>